<feature type="non-terminal residue" evidence="1">
    <location>
        <position position="1"/>
    </location>
</feature>
<dbReference type="SUPFAM" id="SSF56672">
    <property type="entry name" value="DNA/RNA polymerases"/>
    <property type="match status" value="1"/>
</dbReference>
<dbReference type="Gene3D" id="3.30.70.270">
    <property type="match status" value="1"/>
</dbReference>
<evidence type="ECO:0000313" key="1">
    <source>
        <dbReference type="EMBL" id="RDX60214.1"/>
    </source>
</evidence>
<gene>
    <name evidence="1" type="ORF">CR513_61664</name>
</gene>
<dbReference type="EMBL" id="QJKJ01017032">
    <property type="protein sequence ID" value="RDX60214.1"/>
    <property type="molecule type" value="Genomic_DNA"/>
</dbReference>
<dbReference type="PANTHER" id="PTHR24559:SF450">
    <property type="entry name" value="RNA-DIRECTED DNA POLYMERASE HOMOLOG"/>
    <property type="match status" value="1"/>
</dbReference>
<proteinExistence type="predicted"/>
<dbReference type="Proteomes" id="UP000257109">
    <property type="component" value="Unassembled WGS sequence"/>
</dbReference>
<dbReference type="STRING" id="157652.A0A371E2H5"/>
<keyword evidence="2" id="KW-1185">Reference proteome</keyword>
<dbReference type="OrthoDB" id="2431547at2759"/>
<dbReference type="InterPro" id="IPR043128">
    <property type="entry name" value="Rev_trsase/Diguanyl_cyclase"/>
</dbReference>
<accession>A0A371E2H5</accession>
<protein>
    <recommendedName>
        <fullName evidence="3">Reverse transcriptase domain-containing protein</fullName>
    </recommendedName>
</protein>
<comment type="caution">
    <text evidence="1">The sequence shown here is derived from an EMBL/GenBank/DDBJ whole genome shotgun (WGS) entry which is preliminary data.</text>
</comment>
<name>A0A371E2H5_MUCPR</name>
<sequence>MEKGWVRETKGPFVPVILVLKKDESQRICMDYHPINAIIVRYRHLIPHLDNLLDELHDACIFSKIDLCSGYHQICIRKDNLQDQVWSI</sequence>
<evidence type="ECO:0008006" key="3">
    <source>
        <dbReference type="Google" id="ProtNLM"/>
    </source>
</evidence>
<dbReference type="InterPro" id="IPR043502">
    <property type="entry name" value="DNA/RNA_pol_sf"/>
</dbReference>
<organism evidence="1 2">
    <name type="scientific">Mucuna pruriens</name>
    <name type="common">Velvet bean</name>
    <name type="synonym">Dolichos pruriens</name>
    <dbReference type="NCBI Taxonomy" id="157652"/>
    <lineage>
        <taxon>Eukaryota</taxon>
        <taxon>Viridiplantae</taxon>
        <taxon>Streptophyta</taxon>
        <taxon>Embryophyta</taxon>
        <taxon>Tracheophyta</taxon>
        <taxon>Spermatophyta</taxon>
        <taxon>Magnoliopsida</taxon>
        <taxon>eudicotyledons</taxon>
        <taxon>Gunneridae</taxon>
        <taxon>Pentapetalae</taxon>
        <taxon>rosids</taxon>
        <taxon>fabids</taxon>
        <taxon>Fabales</taxon>
        <taxon>Fabaceae</taxon>
        <taxon>Papilionoideae</taxon>
        <taxon>50 kb inversion clade</taxon>
        <taxon>NPAAA clade</taxon>
        <taxon>indigoferoid/millettioid clade</taxon>
        <taxon>Phaseoleae</taxon>
        <taxon>Mucuna</taxon>
    </lineage>
</organism>
<evidence type="ECO:0000313" key="2">
    <source>
        <dbReference type="Proteomes" id="UP000257109"/>
    </source>
</evidence>
<dbReference type="AlphaFoldDB" id="A0A371E2H5"/>
<dbReference type="InterPro" id="IPR053134">
    <property type="entry name" value="RNA-dir_DNA_polymerase"/>
</dbReference>
<dbReference type="Gene3D" id="3.10.10.10">
    <property type="entry name" value="HIV Type 1 Reverse Transcriptase, subunit A, domain 1"/>
    <property type="match status" value="1"/>
</dbReference>
<dbReference type="PANTHER" id="PTHR24559">
    <property type="entry name" value="TRANSPOSON TY3-I GAG-POL POLYPROTEIN"/>
    <property type="match status" value="1"/>
</dbReference>
<reference evidence="1" key="1">
    <citation type="submission" date="2018-05" db="EMBL/GenBank/DDBJ databases">
        <title>Draft genome of Mucuna pruriens seed.</title>
        <authorList>
            <person name="Nnadi N.E."/>
            <person name="Vos R."/>
            <person name="Hasami M.H."/>
            <person name="Devisetty U.K."/>
            <person name="Aguiy J.C."/>
        </authorList>
    </citation>
    <scope>NUCLEOTIDE SEQUENCE [LARGE SCALE GENOMIC DNA]</scope>
    <source>
        <strain evidence="1">JCA_2017</strain>
    </source>
</reference>